<feature type="compositionally biased region" description="Polar residues" evidence="1">
    <location>
        <begin position="574"/>
        <end position="607"/>
    </location>
</feature>
<feature type="compositionally biased region" description="Polar residues" evidence="1">
    <location>
        <begin position="658"/>
        <end position="678"/>
    </location>
</feature>
<dbReference type="Proteomes" id="UP001295740">
    <property type="component" value="Unassembled WGS sequence"/>
</dbReference>
<feature type="region of interest" description="Disordered" evidence="1">
    <location>
        <begin position="292"/>
        <end position="399"/>
    </location>
</feature>
<feature type="region of interest" description="Disordered" evidence="1">
    <location>
        <begin position="77"/>
        <end position="178"/>
    </location>
</feature>
<evidence type="ECO:0000256" key="1">
    <source>
        <dbReference type="SAM" id="MobiDB-lite"/>
    </source>
</evidence>
<feature type="compositionally biased region" description="Polar residues" evidence="1">
    <location>
        <begin position="377"/>
        <end position="388"/>
    </location>
</feature>
<feature type="region of interest" description="Disordered" evidence="1">
    <location>
        <begin position="909"/>
        <end position="1026"/>
    </location>
</feature>
<protein>
    <submittedName>
        <fullName evidence="2">Uu.00g015140.m01.CDS01</fullName>
    </submittedName>
</protein>
<evidence type="ECO:0000313" key="2">
    <source>
        <dbReference type="EMBL" id="CAJ2513395.1"/>
    </source>
</evidence>
<sequence>MNFLRRGRRRGDGASSAASKQRILELEADDEEAIYLPGHGKIYVTQTKNGKPAFGRRRPDKLLEEYGFDILGQSLGIPSRRDLERQARQSQEPRRMSVASQSSGIITAPNSPRQSRGILKHTQDDYSYGQLDDRRVYRVHDDSGDDSPVTVSKASSIRSSSTPAPGARRRRGSRPDYNAYVDGAYDASNPYPTAGYFYPPHPPPHPHAGPWNYPGTMNHYTSPMAPGYGPTAYPPAHCPGCPPQVTPGGGPPGWAPPQPQMNYQYKNPMGFPVPQTTSMPTLPQNQYMHQHLAPYPPVGATAHAPAPPPTVQPTHTAPFQVPPPPPPPPPAPPALAQGHGTASGHVNAAQQEQALAPKQTDKDKHDAVPAADAADRPQTSIEVTNIKSATKEKNKQHISRRIRHVHICAGCGKKRSREYQKAHPLKRGEIPEPDYCYRCIRDAADSSSELSSSDSADDISFIEYAKEAPMSGPSTDEGRATANGSYVREKNPQGPPRWIKKSRRLSLLSDILLNGVGSKSRPKLAKSISSAEESRSRASSPARGPKVDLRSSRRTRQSMYRSVDNSKESVPLPQISTSSLSQTTPAKDTTPAVSKGSSRGKQAAPTTTKRDRGNTTEDTMRSEVRLSKGSSDVTYKKGVAHSSKLDLPNEPPGAPEPVTSNASWASGKASSRVPSNISARLPSVVSSQVSSKNAAKAANASPSKDAVPVEEHQGPFSAYEQPSVHHESSEAMPTNFPDFYNDRPASSYYQQPDFGFLAHEGRRHSTTSTADAQEPFEFIPFPESNQFEAWPQEPLPELDTLNNTPTHAPRWDEPAIPTDSSFGDRDAFYCFMRNDSWAHIKSDIEREAEEMAERDLAAAGKLFGGFDSSWGGSATSSFPVSSLLTRSEISIESCESDEARNDRNVAYEMAEGSDAGETVKDERKSVKQLEFSSDDDLHHRDVSPLVNGSNSMPRAERRSGRSRASNEPARNLYDCDDNDSSVSSEILPPASGSSVLAHTGHSMDDLELAAAGDESSSQTTVGDKSRRIRRFMRL</sequence>
<feature type="region of interest" description="Disordered" evidence="1">
    <location>
        <begin position="516"/>
        <end position="747"/>
    </location>
</feature>
<name>A0AAI8VZD5_9PEZI</name>
<comment type="caution">
    <text evidence="2">The sequence shown here is derived from an EMBL/GenBank/DDBJ whole genome shotgun (WGS) entry which is preliminary data.</text>
</comment>
<feature type="region of interest" description="Disordered" evidence="1">
    <location>
        <begin position="1"/>
        <end position="20"/>
    </location>
</feature>
<organism evidence="2 3">
    <name type="scientific">Anthostomella pinea</name>
    <dbReference type="NCBI Taxonomy" id="933095"/>
    <lineage>
        <taxon>Eukaryota</taxon>
        <taxon>Fungi</taxon>
        <taxon>Dikarya</taxon>
        <taxon>Ascomycota</taxon>
        <taxon>Pezizomycotina</taxon>
        <taxon>Sordariomycetes</taxon>
        <taxon>Xylariomycetidae</taxon>
        <taxon>Xylariales</taxon>
        <taxon>Xylariaceae</taxon>
        <taxon>Anthostomella</taxon>
    </lineage>
</organism>
<feature type="compositionally biased region" description="Basic and acidic residues" evidence="1">
    <location>
        <begin position="79"/>
        <end position="95"/>
    </location>
</feature>
<reference evidence="2" key="1">
    <citation type="submission" date="2023-10" db="EMBL/GenBank/DDBJ databases">
        <authorList>
            <person name="Hackl T."/>
        </authorList>
    </citation>
    <scope>NUCLEOTIDE SEQUENCE</scope>
</reference>
<accession>A0AAI8VZD5</accession>
<feature type="compositionally biased region" description="Basic and acidic residues" evidence="1">
    <location>
        <begin position="608"/>
        <end position="626"/>
    </location>
</feature>
<feature type="region of interest" description="Disordered" evidence="1">
    <location>
        <begin position="463"/>
        <end position="501"/>
    </location>
</feature>
<dbReference type="EMBL" id="CAUWAG010000020">
    <property type="protein sequence ID" value="CAJ2513395.1"/>
    <property type="molecule type" value="Genomic_DNA"/>
</dbReference>
<feature type="compositionally biased region" description="Basic and acidic residues" evidence="1">
    <location>
        <begin position="131"/>
        <end position="142"/>
    </location>
</feature>
<evidence type="ECO:0000313" key="3">
    <source>
        <dbReference type="Proteomes" id="UP001295740"/>
    </source>
</evidence>
<gene>
    <name evidence="2" type="ORF">KHLLAP_LOCUS13863</name>
</gene>
<feature type="compositionally biased region" description="Pro residues" evidence="1">
    <location>
        <begin position="320"/>
        <end position="333"/>
    </location>
</feature>
<feature type="compositionally biased region" description="Polar residues" evidence="1">
    <location>
        <begin position="98"/>
        <end position="114"/>
    </location>
</feature>
<dbReference type="AlphaFoldDB" id="A0AAI8VZD5"/>
<keyword evidence="3" id="KW-1185">Reference proteome</keyword>
<proteinExistence type="predicted"/>
<feature type="compositionally biased region" description="Low complexity" evidence="1">
    <location>
        <begin position="682"/>
        <end position="704"/>
    </location>
</feature>
<feature type="compositionally biased region" description="Basic and acidic residues" evidence="1">
    <location>
        <begin position="917"/>
        <end position="927"/>
    </location>
</feature>